<organism evidence="1 2">
    <name type="scientific">Candidatus Egerieisoma faecipullorum</name>
    <dbReference type="NCBI Taxonomy" id="2840963"/>
    <lineage>
        <taxon>Bacteria</taxon>
        <taxon>Bacillati</taxon>
        <taxon>Bacillota</taxon>
        <taxon>Clostridia</taxon>
        <taxon>Eubacteriales</taxon>
        <taxon>Clostridiaceae</taxon>
        <taxon>Clostridiaceae incertae sedis</taxon>
        <taxon>Candidatus Egerieisoma</taxon>
    </lineage>
</organism>
<accession>A0A9D1IB53</accession>
<name>A0A9D1IB53_9CLOT</name>
<dbReference type="AlphaFoldDB" id="A0A9D1IB53"/>
<sequence>MQQLLCFFVSIFLFAGAFLSSVSSLTARQQYRLSKQNLNLTGRELINHISINLDGTICVDEAAMLECVSELHFPGKILGGIFAYKNRMAVLKMDDGAIIKREFSTQSMREQNKINTVNNMLRFILDDRSEGLEINISSEGSNDYLTEELFNKLEENTVFIIGYEKNMVFLSGFILESQTYPQSFVDK</sequence>
<proteinExistence type="predicted"/>
<protein>
    <submittedName>
        <fullName evidence="1">Uncharacterized protein</fullName>
    </submittedName>
</protein>
<reference evidence="1" key="1">
    <citation type="submission" date="2020-10" db="EMBL/GenBank/DDBJ databases">
        <authorList>
            <person name="Gilroy R."/>
        </authorList>
    </citation>
    <scope>NUCLEOTIDE SEQUENCE</scope>
    <source>
        <strain evidence="1">CHK195-4489</strain>
    </source>
</reference>
<evidence type="ECO:0000313" key="2">
    <source>
        <dbReference type="Proteomes" id="UP000824089"/>
    </source>
</evidence>
<dbReference type="Proteomes" id="UP000824089">
    <property type="component" value="Unassembled WGS sequence"/>
</dbReference>
<reference evidence="1" key="2">
    <citation type="journal article" date="2021" name="PeerJ">
        <title>Extensive microbial diversity within the chicken gut microbiome revealed by metagenomics and culture.</title>
        <authorList>
            <person name="Gilroy R."/>
            <person name="Ravi A."/>
            <person name="Getino M."/>
            <person name="Pursley I."/>
            <person name="Horton D.L."/>
            <person name="Alikhan N.F."/>
            <person name="Baker D."/>
            <person name="Gharbi K."/>
            <person name="Hall N."/>
            <person name="Watson M."/>
            <person name="Adriaenssens E.M."/>
            <person name="Foster-Nyarko E."/>
            <person name="Jarju S."/>
            <person name="Secka A."/>
            <person name="Antonio M."/>
            <person name="Oren A."/>
            <person name="Chaudhuri R.R."/>
            <person name="La Ragione R."/>
            <person name="Hildebrand F."/>
            <person name="Pallen M.J."/>
        </authorList>
    </citation>
    <scope>NUCLEOTIDE SEQUENCE</scope>
    <source>
        <strain evidence="1">CHK195-4489</strain>
    </source>
</reference>
<comment type="caution">
    <text evidence="1">The sequence shown here is derived from an EMBL/GenBank/DDBJ whole genome shotgun (WGS) entry which is preliminary data.</text>
</comment>
<evidence type="ECO:0000313" key="1">
    <source>
        <dbReference type="EMBL" id="HIU30205.1"/>
    </source>
</evidence>
<dbReference type="EMBL" id="DVMM01000171">
    <property type="protein sequence ID" value="HIU30205.1"/>
    <property type="molecule type" value="Genomic_DNA"/>
</dbReference>
<gene>
    <name evidence="1" type="ORF">IAD50_07920</name>
</gene>